<organism evidence="2 3">
    <name type="scientific">Pseudoneurospora amorphoporcata</name>
    <dbReference type="NCBI Taxonomy" id="241081"/>
    <lineage>
        <taxon>Eukaryota</taxon>
        <taxon>Fungi</taxon>
        <taxon>Dikarya</taxon>
        <taxon>Ascomycota</taxon>
        <taxon>Pezizomycotina</taxon>
        <taxon>Sordariomycetes</taxon>
        <taxon>Sordariomycetidae</taxon>
        <taxon>Sordariales</taxon>
        <taxon>Sordariaceae</taxon>
        <taxon>Pseudoneurospora</taxon>
    </lineage>
</organism>
<sequence>MHDFGRQKAFQGSGSDPAKDCMPPQTIFGGYHEPYPVFELLENNTTPSPYIGHAHDTALLIADTIYDKNDSYFDDIVHDSHDFHFNAKKIGHSRIVTDDLIDPVLLHWDADHKTAISPPFIASVEPIREASAKATIDFVLNNAPINSTQPSFGFPNNSTTVMAQTTFRGTNGGMSDAGTFTNAIFTTATFAACNNLPNDATSGHHAVAKPARTPHNNAKTTCKSNKKRSTGPKLAAVTRVPGMCYDCTVRPF</sequence>
<feature type="region of interest" description="Disordered" evidence="1">
    <location>
        <begin position="203"/>
        <end position="233"/>
    </location>
</feature>
<feature type="compositionally biased region" description="Polar residues" evidence="1">
    <location>
        <begin position="214"/>
        <end position="223"/>
    </location>
</feature>
<comment type="caution">
    <text evidence="2">The sequence shown here is derived from an EMBL/GenBank/DDBJ whole genome shotgun (WGS) entry which is preliminary data.</text>
</comment>
<evidence type="ECO:0000256" key="1">
    <source>
        <dbReference type="SAM" id="MobiDB-lite"/>
    </source>
</evidence>
<accession>A0AAN6SBH4</accession>
<dbReference type="AlphaFoldDB" id="A0AAN6SBH4"/>
<evidence type="ECO:0000313" key="2">
    <source>
        <dbReference type="EMBL" id="KAK3947073.1"/>
    </source>
</evidence>
<gene>
    <name evidence="2" type="ORF">QBC32DRAFT_366036</name>
</gene>
<feature type="region of interest" description="Disordered" evidence="1">
    <location>
        <begin position="1"/>
        <end position="23"/>
    </location>
</feature>
<dbReference type="EMBL" id="MU859423">
    <property type="protein sequence ID" value="KAK3947073.1"/>
    <property type="molecule type" value="Genomic_DNA"/>
</dbReference>
<reference evidence="2" key="2">
    <citation type="submission" date="2023-06" db="EMBL/GenBank/DDBJ databases">
        <authorList>
            <consortium name="Lawrence Berkeley National Laboratory"/>
            <person name="Mondo S.J."/>
            <person name="Hensen N."/>
            <person name="Bonometti L."/>
            <person name="Westerberg I."/>
            <person name="Brannstrom I.O."/>
            <person name="Guillou S."/>
            <person name="Cros-Aarteil S."/>
            <person name="Calhoun S."/>
            <person name="Haridas S."/>
            <person name="Kuo A."/>
            <person name="Pangilinan J."/>
            <person name="Riley R."/>
            <person name="Labutti K."/>
            <person name="Andreopoulos B."/>
            <person name="Lipzen A."/>
            <person name="Chen C."/>
            <person name="Yanf M."/>
            <person name="Daum C."/>
            <person name="Ng V."/>
            <person name="Clum A."/>
            <person name="Steindorff A."/>
            <person name="Ohm R."/>
            <person name="Martin F."/>
            <person name="Silar P."/>
            <person name="Natvig D."/>
            <person name="Lalanne C."/>
            <person name="Gautier V."/>
            <person name="Ament-Velasquez S.L."/>
            <person name="Kruys A."/>
            <person name="Hutchinson M.I."/>
            <person name="Powell A.J."/>
            <person name="Barry K."/>
            <person name="Miller A.N."/>
            <person name="Grigoriev I.V."/>
            <person name="Debuchy R."/>
            <person name="Gladieux P."/>
            <person name="Thoren M.H."/>
            <person name="Johannesson H."/>
        </authorList>
    </citation>
    <scope>NUCLEOTIDE SEQUENCE</scope>
    <source>
        <strain evidence="2">CBS 626.80</strain>
    </source>
</reference>
<keyword evidence="3" id="KW-1185">Reference proteome</keyword>
<protein>
    <submittedName>
        <fullName evidence="2">Uncharacterized protein</fullName>
    </submittedName>
</protein>
<reference evidence="2" key="1">
    <citation type="journal article" date="2023" name="Mol. Phylogenet. Evol.">
        <title>Genome-scale phylogeny and comparative genomics of the fungal order Sordariales.</title>
        <authorList>
            <person name="Hensen N."/>
            <person name="Bonometti L."/>
            <person name="Westerberg I."/>
            <person name="Brannstrom I.O."/>
            <person name="Guillou S."/>
            <person name="Cros-Aarteil S."/>
            <person name="Calhoun S."/>
            <person name="Haridas S."/>
            <person name="Kuo A."/>
            <person name="Mondo S."/>
            <person name="Pangilinan J."/>
            <person name="Riley R."/>
            <person name="LaButti K."/>
            <person name="Andreopoulos B."/>
            <person name="Lipzen A."/>
            <person name="Chen C."/>
            <person name="Yan M."/>
            <person name="Daum C."/>
            <person name="Ng V."/>
            <person name="Clum A."/>
            <person name="Steindorff A."/>
            <person name="Ohm R.A."/>
            <person name="Martin F."/>
            <person name="Silar P."/>
            <person name="Natvig D.O."/>
            <person name="Lalanne C."/>
            <person name="Gautier V."/>
            <person name="Ament-Velasquez S.L."/>
            <person name="Kruys A."/>
            <person name="Hutchinson M.I."/>
            <person name="Powell A.J."/>
            <person name="Barry K."/>
            <person name="Miller A.N."/>
            <person name="Grigoriev I.V."/>
            <person name="Debuchy R."/>
            <person name="Gladieux P."/>
            <person name="Hiltunen Thoren M."/>
            <person name="Johannesson H."/>
        </authorList>
    </citation>
    <scope>NUCLEOTIDE SEQUENCE</scope>
    <source>
        <strain evidence="2">CBS 626.80</strain>
    </source>
</reference>
<evidence type="ECO:0000313" key="3">
    <source>
        <dbReference type="Proteomes" id="UP001303222"/>
    </source>
</evidence>
<name>A0AAN6SBH4_9PEZI</name>
<dbReference type="Proteomes" id="UP001303222">
    <property type="component" value="Unassembled WGS sequence"/>
</dbReference>
<proteinExistence type="predicted"/>